<accession>A0AAD3DK34</accession>
<proteinExistence type="inferred from homology"/>
<dbReference type="GO" id="GO:0032783">
    <property type="term" value="C:super elongation complex"/>
    <property type="evidence" value="ECO:0007669"/>
    <property type="project" value="InterPro"/>
</dbReference>
<keyword evidence="6" id="KW-0804">Transcription</keyword>
<reference evidence="9 10" key="1">
    <citation type="journal article" date="2021" name="Sci. Rep.">
        <title>Genome sequencing of the multicellular alga Astrephomene provides insights into convergent evolution of germ-soma differentiation.</title>
        <authorList>
            <person name="Yamashita S."/>
            <person name="Yamamoto K."/>
            <person name="Matsuzaki R."/>
            <person name="Suzuki S."/>
            <person name="Yamaguchi H."/>
            <person name="Hirooka S."/>
            <person name="Minakuchi Y."/>
            <person name="Miyagishima S."/>
            <person name="Kawachi M."/>
            <person name="Toyoda A."/>
            <person name="Nozaki H."/>
        </authorList>
    </citation>
    <scope>NUCLEOTIDE SEQUENCE [LARGE SCALE GENOMIC DNA]</scope>
    <source>
        <strain evidence="9 10">NIES-4017</strain>
    </source>
</reference>
<dbReference type="PANTHER" id="PTHR15970:SF2">
    <property type="entry name" value="ELL-ASSOCIATED FACTOR EAF"/>
    <property type="match status" value="1"/>
</dbReference>
<evidence type="ECO:0000256" key="4">
    <source>
        <dbReference type="ARBA" id="ARBA00023015"/>
    </source>
</evidence>
<keyword evidence="4" id="KW-0805">Transcription regulation</keyword>
<dbReference type="Pfam" id="PF09816">
    <property type="entry name" value="EAF"/>
    <property type="match status" value="1"/>
</dbReference>
<feature type="domain" description="Transcription elongation factor Eaf N-terminal" evidence="8">
    <location>
        <begin position="14"/>
        <end position="125"/>
    </location>
</feature>
<evidence type="ECO:0000256" key="6">
    <source>
        <dbReference type="ARBA" id="ARBA00023163"/>
    </source>
</evidence>
<dbReference type="EMBL" id="BMAR01000002">
    <property type="protein sequence ID" value="GFR41892.1"/>
    <property type="molecule type" value="Genomic_DNA"/>
</dbReference>
<evidence type="ECO:0000256" key="2">
    <source>
        <dbReference type="ARBA" id="ARBA00007798"/>
    </source>
</evidence>
<evidence type="ECO:0000313" key="9">
    <source>
        <dbReference type="EMBL" id="GFR41892.1"/>
    </source>
</evidence>
<dbReference type="PANTHER" id="PTHR15970">
    <property type="entry name" value="ELL-ASSOCIATED FACTOR EAF"/>
    <property type="match status" value="1"/>
</dbReference>
<dbReference type="InterPro" id="IPR019194">
    <property type="entry name" value="Tscrpt_elong_fac_Eaf_N"/>
</dbReference>
<dbReference type="AlphaFoldDB" id="A0AAD3DK34"/>
<evidence type="ECO:0000259" key="8">
    <source>
        <dbReference type="Pfam" id="PF09816"/>
    </source>
</evidence>
<keyword evidence="7" id="KW-0539">Nucleus</keyword>
<evidence type="ECO:0000313" key="10">
    <source>
        <dbReference type="Proteomes" id="UP001054857"/>
    </source>
</evidence>
<keyword evidence="3" id="KW-0597">Phosphoprotein</keyword>
<dbReference type="Proteomes" id="UP001054857">
    <property type="component" value="Unassembled WGS sequence"/>
</dbReference>
<sequence length="126" mass="13469">MATQVAQPAANVEYPLLLGPSLAPEPGEEPEHLYAALRYDFRPASADIEQPGMLVLGKDNRVSLYLANAATCELDVLFAGKYEAYGNSNGGSSTAQGRDGLDCVALFDPVSGSFRLELLQGQYNTK</sequence>
<comment type="caution">
    <text evidence="9">The sequence shown here is derived from an EMBL/GenBank/DDBJ whole genome shotgun (WGS) entry which is preliminary data.</text>
</comment>
<evidence type="ECO:0000256" key="7">
    <source>
        <dbReference type="ARBA" id="ARBA00023242"/>
    </source>
</evidence>
<comment type="subcellular location">
    <subcellularLocation>
        <location evidence="1">Nucleus</location>
    </subcellularLocation>
</comment>
<name>A0AAD3DK34_9CHLO</name>
<keyword evidence="10" id="KW-1185">Reference proteome</keyword>
<organism evidence="9 10">
    <name type="scientific">Astrephomene gubernaculifera</name>
    <dbReference type="NCBI Taxonomy" id="47775"/>
    <lineage>
        <taxon>Eukaryota</taxon>
        <taxon>Viridiplantae</taxon>
        <taxon>Chlorophyta</taxon>
        <taxon>core chlorophytes</taxon>
        <taxon>Chlorophyceae</taxon>
        <taxon>CS clade</taxon>
        <taxon>Chlamydomonadales</taxon>
        <taxon>Astrephomenaceae</taxon>
        <taxon>Astrephomene</taxon>
    </lineage>
</organism>
<dbReference type="GO" id="GO:0006368">
    <property type="term" value="P:transcription elongation by RNA polymerase II"/>
    <property type="evidence" value="ECO:0007669"/>
    <property type="project" value="InterPro"/>
</dbReference>
<dbReference type="InterPro" id="IPR027093">
    <property type="entry name" value="EAF_fam"/>
</dbReference>
<comment type="similarity">
    <text evidence="2">Belongs to the EAF family.</text>
</comment>
<evidence type="ECO:0000256" key="1">
    <source>
        <dbReference type="ARBA" id="ARBA00004123"/>
    </source>
</evidence>
<dbReference type="GO" id="GO:0003711">
    <property type="term" value="F:transcription elongation factor activity"/>
    <property type="evidence" value="ECO:0007669"/>
    <property type="project" value="TreeGrafter"/>
</dbReference>
<evidence type="ECO:0000256" key="5">
    <source>
        <dbReference type="ARBA" id="ARBA00023159"/>
    </source>
</evidence>
<keyword evidence="5" id="KW-0010">Activator</keyword>
<protein>
    <recommendedName>
        <fullName evidence="8">Transcription elongation factor Eaf N-terminal domain-containing protein</fullName>
    </recommendedName>
</protein>
<gene>
    <name evidence="9" type="ORF">Agub_g2679</name>
</gene>
<evidence type="ECO:0000256" key="3">
    <source>
        <dbReference type="ARBA" id="ARBA00022553"/>
    </source>
</evidence>